<dbReference type="AlphaFoldDB" id="A0A6A6IBI1"/>
<dbReference type="CDD" id="cd11061">
    <property type="entry name" value="CYP67-like"/>
    <property type="match status" value="1"/>
</dbReference>
<dbReference type="GO" id="GO:0005506">
    <property type="term" value="F:iron ion binding"/>
    <property type="evidence" value="ECO:0007669"/>
    <property type="project" value="InterPro"/>
</dbReference>
<proteinExistence type="predicted"/>
<comment type="cofactor">
    <cofactor evidence="1">
        <name>heme</name>
        <dbReference type="ChEBI" id="CHEBI:30413"/>
    </cofactor>
</comment>
<dbReference type="PRINTS" id="PR00385">
    <property type="entry name" value="P450"/>
</dbReference>
<dbReference type="InterPro" id="IPR002401">
    <property type="entry name" value="Cyt_P450_E_grp-I"/>
</dbReference>
<dbReference type="Proteomes" id="UP000800094">
    <property type="component" value="Unassembled WGS sequence"/>
</dbReference>
<keyword evidence="1" id="KW-0349">Heme</keyword>
<dbReference type="InterPro" id="IPR036396">
    <property type="entry name" value="Cyt_P450_sf"/>
</dbReference>
<keyword evidence="2" id="KW-0812">Transmembrane</keyword>
<dbReference type="GeneID" id="54578353"/>
<evidence type="ECO:0000256" key="1">
    <source>
        <dbReference type="PIRSR" id="PIRSR602401-1"/>
    </source>
</evidence>
<dbReference type="GO" id="GO:0016705">
    <property type="term" value="F:oxidoreductase activity, acting on paired donors, with incorporation or reduction of molecular oxygen"/>
    <property type="evidence" value="ECO:0007669"/>
    <property type="project" value="InterPro"/>
</dbReference>
<accession>A0A6A6IBI1</accession>
<dbReference type="PANTHER" id="PTHR24305">
    <property type="entry name" value="CYTOCHROME P450"/>
    <property type="match status" value="1"/>
</dbReference>
<keyword evidence="2" id="KW-0472">Membrane</keyword>
<dbReference type="InterPro" id="IPR001128">
    <property type="entry name" value="Cyt_P450"/>
</dbReference>
<evidence type="ECO:0000313" key="4">
    <source>
        <dbReference type="Proteomes" id="UP000800094"/>
    </source>
</evidence>
<dbReference type="OrthoDB" id="1470350at2759"/>
<gene>
    <name evidence="3" type="ORF">BU26DRAFT_460116</name>
</gene>
<keyword evidence="3" id="KW-0560">Oxidoreductase</keyword>
<dbReference type="Gene3D" id="1.10.630.10">
    <property type="entry name" value="Cytochrome P450"/>
    <property type="match status" value="1"/>
</dbReference>
<feature type="transmembrane region" description="Helical" evidence="2">
    <location>
        <begin position="12"/>
        <end position="35"/>
    </location>
</feature>
<sequence length="532" mass="59565">MALSQLSTPSASCLACYGLIALVAYFAVLSIYRVFFHPLAKYPGPLSYKLSGWPLLWQAYTGDRHIWHLKDHEKYGPIVRIAPNTLSFNTASALNTIYAPRNANVKKGEWYKTFDIAAGTYSSFTETDKEKHAIKRKWMSPAFSVESMKKNESVIIDTIERFCETIKPATEGWGPKWNISEVTTFLGFDIMGGLVFGCDFRSVQERENRDLANSVLPASKFLYWVSYLPMAVVVRPLLRTKLFEIVGGKPVADNNRLIDYANAQVQARNSGNEGNEKGIKRDRIDFLSRLVGAEDKKTGWRPTTLDLDVESLNMMNAGADPYSSVIAGAIFYLVHNPTALEKATAEIRSTFASPGEICNGSKLNSCTYLYACIEETLRRTAPVPSHLPRVVLPGGIEVDGRFLPEGTVVGVPAYTIHHNPAYFSDPWSFKPERWIESPDNLQSAIDHARRAFEPYGLGTRQCIGKNLAYLQLKLTLAHVLWRFDLRLAPDERGKGGGRKGLGVGREREDEFQMWDALGFARDGPMVEFRVAQ</sequence>
<dbReference type="InterPro" id="IPR050121">
    <property type="entry name" value="Cytochrome_P450_monoxygenase"/>
</dbReference>
<dbReference type="RefSeq" id="XP_033682745.1">
    <property type="nucleotide sequence ID" value="XM_033825023.1"/>
</dbReference>
<evidence type="ECO:0000313" key="3">
    <source>
        <dbReference type="EMBL" id="KAF2247741.1"/>
    </source>
</evidence>
<dbReference type="GO" id="GO:0020037">
    <property type="term" value="F:heme binding"/>
    <property type="evidence" value="ECO:0007669"/>
    <property type="project" value="InterPro"/>
</dbReference>
<dbReference type="GO" id="GO:0004497">
    <property type="term" value="F:monooxygenase activity"/>
    <property type="evidence" value="ECO:0007669"/>
    <property type="project" value="UniProtKB-KW"/>
</dbReference>
<name>A0A6A6IBI1_9PLEO</name>
<dbReference type="SUPFAM" id="SSF48264">
    <property type="entry name" value="Cytochrome P450"/>
    <property type="match status" value="1"/>
</dbReference>
<reference evidence="3" key="1">
    <citation type="journal article" date="2020" name="Stud. Mycol.">
        <title>101 Dothideomycetes genomes: a test case for predicting lifestyles and emergence of pathogens.</title>
        <authorList>
            <person name="Haridas S."/>
            <person name="Albert R."/>
            <person name="Binder M."/>
            <person name="Bloem J."/>
            <person name="Labutti K."/>
            <person name="Salamov A."/>
            <person name="Andreopoulos B."/>
            <person name="Baker S."/>
            <person name="Barry K."/>
            <person name="Bills G."/>
            <person name="Bluhm B."/>
            <person name="Cannon C."/>
            <person name="Castanera R."/>
            <person name="Culley D."/>
            <person name="Daum C."/>
            <person name="Ezra D."/>
            <person name="Gonzalez J."/>
            <person name="Henrissat B."/>
            <person name="Kuo A."/>
            <person name="Liang C."/>
            <person name="Lipzen A."/>
            <person name="Lutzoni F."/>
            <person name="Magnuson J."/>
            <person name="Mondo S."/>
            <person name="Nolan M."/>
            <person name="Ohm R."/>
            <person name="Pangilinan J."/>
            <person name="Park H.-J."/>
            <person name="Ramirez L."/>
            <person name="Alfaro M."/>
            <person name="Sun H."/>
            <person name="Tritt A."/>
            <person name="Yoshinaga Y."/>
            <person name="Zwiers L.-H."/>
            <person name="Turgeon B."/>
            <person name="Goodwin S."/>
            <person name="Spatafora J."/>
            <person name="Crous P."/>
            <person name="Grigoriev I."/>
        </authorList>
    </citation>
    <scope>NUCLEOTIDE SEQUENCE</scope>
    <source>
        <strain evidence="3">CBS 122368</strain>
    </source>
</reference>
<dbReference type="PRINTS" id="PR00463">
    <property type="entry name" value="EP450I"/>
</dbReference>
<keyword evidence="1" id="KW-0408">Iron</keyword>
<protein>
    <submittedName>
        <fullName evidence="3">Benzoate 4-monooxygenase cytochrome P450</fullName>
    </submittedName>
</protein>
<keyword evidence="4" id="KW-1185">Reference proteome</keyword>
<keyword evidence="1" id="KW-0479">Metal-binding</keyword>
<dbReference type="PANTHER" id="PTHR24305:SF147">
    <property type="entry name" value="P450, PUTATIVE (EUROFUNG)-RELATED"/>
    <property type="match status" value="1"/>
</dbReference>
<evidence type="ECO:0000256" key="2">
    <source>
        <dbReference type="SAM" id="Phobius"/>
    </source>
</evidence>
<keyword evidence="2" id="KW-1133">Transmembrane helix</keyword>
<dbReference type="EMBL" id="ML987197">
    <property type="protein sequence ID" value="KAF2247741.1"/>
    <property type="molecule type" value="Genomic_DNA"/>
</dbReference>
<organism evidence="3 4">
    <name type="scientific">Trematosphaeria pertusa</name>
    <dbReference type="NCBI Taxonomy" id="390896"/>
    <lineage>
        <taxon>Eukaryota</taxon>
        <taxon>Fungi</taxon>
        <taxon>Dikarya</taxon>
        <taxon>Ascomycota</taxon>
        <taxon>Pezizomycotina</taxon>
        <taxon>Dothideomycetes</taxon>
        <taxon>Pleosporomycetidae</taxon>
        <taxon>Pleosporales</taxon>
        <taxon>Massarineae</taxon>
        <taxon>Trematosphaeriaceae</taxon>
        <taxon>Trematosphaeria</taxon>
    </lineage>
</organism>
<keyword evidence="3" id="KW-0503">Monooxygenase</keyword>
<feature type="binding site" description="axial binding residue" evidence="1">
    <location>
        <position position="462"/>
    </location>
    <ligand>
        <name>heme</name>
        <dbReference type="ChEBI" id="CHEBI:30413"/>
    </ligand>
    <ligandPart>
        <name>Fe</name>
        <dbReference type="ChEBI" id="CHEBI:18248"/>
    </ligandPart>
</feature>
<dbReference type="Pfam" id="PF00067">
    <property type="entry name" value="p450"/>
    <property type="match status" value="1"/>
</dbReference>